<evidence type="ECO:0000313" key="3">
    <source>
        <dbReference type="Proteomes" id="UP000247681"/>
    </source>
</evidence>
<name>A0A2V4CAL2_9FLAO</name>
<evidence type="ECO:0000259" key="1">
    <source>
        <dbReference type="Pfam" id="PF07791"/>
    </source>
</evidence>
<feature type="domain" description="Immunity MXAN-0049 protein" evidence="1">
    <location>
        <begin position="52"/>
        <end position="174"/>
    </location>
</feature>
<proteinExistence type="predicted"/>
<dbReference type="RefSeq" id="WP_110345994.1">
    <property type="nucleotide sequence ID" value="NZ_QJHL01000001.1"/>
</dbReference>
<protein>
    <recommendedName>
        <fullName evidence="1">Immunity MXAN-0049 protein domain-containing protein</fullName>
    </recommendedName>
</protein>
<dbReference type="OrthoDB" id="340385at2"/>
<organism evidence="2 3">
    <name type="scientific">Flavobacterium hydrophilum</name>
    <dbReference type="NCBI Taxonomy" id="2211445"/>
    <lineage>
        <taxon>Bacteria</taxon>
        <taxon>Pseudomonadati</taxon>
        <taxon>Bacteroidota</taxon>
        <taxon>Flavobacteriia</taxon>
        <taxon>Flavobacteriales</taxon>
        <taxon>Flavobacteriaceae</taxon>
        <taxon>Flavobacterium</taxon>
    </lineage>
</organism>
<evidence type="ECO:0000313" key="2">
    <source>
        <dbReference type="EMBL" id="PXY46990.1"/>
    </source>
</evidence>
<dbReference type="EMBL" id="QJHL01000001">
    <property type="protein sequence ID" value="PXY46990.1"/>
    <property type="molecule type" value="Genomic_DNA"/>
</dbReference>
<accession>A0A2V4CAL2</accession>
<dbReference type="Pfam" id="PF07791">
    <property type="entry name" value="Imm11"/>
    <property type="match status" value="1"/>
</dbReference>
<gene>
    <name evidence="2" type="ORF">DMB68_07540</name>
</gene>
<reference evidence="2 3" key="1">
    <citation type="submission" date="2018-05" db="EMBL/GenBank/DDBJ databases">
        <title>Flavobacterium sp. strain IMCC34758, incomplete genome.</title>
        <authorList>
            <person name="Joung Y."/>
        </authorList>
    </citation>
    <scope>NUCLEOTIDE SEQUENCE [LARGE SCALE GENOMIC DNA]</scope>
    <source>
        <strain evidence="2 3">IMCC34758</strain>
    </source>
</reference>
<dbReference type="Proteomes" id="UP000247681">
    <property type="component" value="Unassembled WGS sequence"/>
</dbReference>
<sequence length="181" mass="20555">MEYYILDEVAGNPDIPYIGELPEQIDMIEVVMGKEYSFDLPIRLPVTIQDESEVVYPDMMTADIPLFSKRLKNKLDDLGIDNINYFPVELFDEESGEVVAHYYLGIISGLIKCLKSGIEINPSGRRMIKNPVIDSDLADGQLFRLYESPRLIIIDTYIKEGIEEAGLQGISITRLKDYISL</sequence>
<keyword evidence="3" id="KW-1185">Reference proteome</keyword>
<dbReference type="InterPro" id="IPR012433">
    <property type="entry name" value="Imm11"/>
</dbReference>
<comment type="caution">
    <text evidence="2">The sequence shown here is derived from an EMBL/GenBank/DDBJ whole genome shotgun (WGS) entry which is preliminary data.</text>
</comment>
<dbReference type="AlphaFoldDB" id="A0A2V4CAL2"/>